<keyword evidence="1" id="KW-1133">Transmembrane helix</keyword>
<dbReference type="Proteomes" id="UP000479132">
    <property type="component" value="Unassembled WGS sequence"/>
</dbReference>
<keyword evidence="3" id="KW-1185">Reference proteome</keyword>
<feature type="transmembrane region" description="Helical" evidence="1">
    <location>
        <begin position="139"/>
        <end position="160"/>
    </location>
</feature>
<organism evidence="2 3">
    <name type="scientific">Fodinibius halophilus</name>
    <dbReference type="NCBI Taxonomy" id="1736908"/>
    <lineage>
        <taxon>Bacteria</taxon>
        <taxon>Pseudomonadati</taxon>
        <taxon>Balneolota</taxon>
        <taxon>Balneolia</taxon>
        <taxon>Balneolales</taxon>
        <taxon>Balneolaceae</taxon>
        <taxon>Fodinibius</taxon>
    </lineage>
</organism>
<feature type="transmembrane region" description="Helical" evidence="1">
    <location>
        <begin position="217"/>
        <end position="242"/>
    </location>
</feature>
<keyword evidence="1" id="KW-0472">Membrane</keyword>
<gene>
    <name evidence="2" type="ORF">G3569_14200</name>
</gene>
<evidence type="ECO:0000313" key="3">
    <source>
        <dbReference type="Proteomes" id="UP000479132"/>
    </source>
</evidence>
<protein>
    <submittedName>
        <fullName evidence="2">Uncharacterized protein</fullName>
    </submittedName>
</protein>
<proteinExistence type="predicted"/>
<accession>A0A6M1T207</accession>
<name>A0A6M1T207_9BACT</name>
<dbReference type="EMBL" id="JAALLS010000020">
    <property type="protein sequence ID" value="NGP89506.1"/>
    <property type="molecule type" value="Genomic_DNA"/>
</dbReference>
<dbReference type="RefSeq" id="WP_165270310.1">
    <property type="nucleotide sequence ID" value="NZ_JAALLS010000020.1"/>
</dbReference>
<dbReference type="AlphaFoldDB" id="A0A6M1T207"/>
<evidence type="ECO:0000256" key="1">
    <source>
        <dbReference type="SAM" id="Phobius"/>
    </source>
</evidence>
<comment type="caution">
    <text evidence="2">The sequence shown here is derived from an EMBL/GenBank/DDBJ whole genome shotgun (WGS) entry which is preliminary data.</text>
</comment>
<evidence type="ECO:0000313" key="2">
    <source>
        <dbReference type="EMBL" id="NGP89506.1"/>
    </source>
</evidence>
<reference evidence="2 3" key="1">
    <citation type="submission" date="2020-02" db="EMBL/GenBank/DDBJ databases">
        <title>Aliifodinibius halophilus 2W32, complete genome.</title>
        <authorList>
            <person name="Li Y."/>
            <person name="Wu S."/>
        </authorList>
    </citation>
    <scope>NUCLEOTIDE SEQUENCE [LARGE SCALE GENOMIC DNA]</scope>
    <source>
        <strain evidence="2 3">2W32</strain>
    </source>
</reference>
<sequence length="426" mass="48027">MGNQSEKKRDAIIYVPALSREHGNDSIGAMANRLAGAFDRNAESGHTKFYVKKEAREEFREFNTRRLTIARKGDDDTPVADLYELDYRDLLFSPLENRKPVVHLLSILWSCLGMFPRLFKGIGSTRKTSLEKGQVFYGWLMAFIVSFYFVILTGAFYSVVSEGRIIFENPQQVEISQNIKSNNGGNIVGADSVNEVKAVAEDTTTSSGEPSSGFFHVVWRFLTLLPSLFVSLVVVLAGVGMFSKNDFKKMISELGKELAAAENYLSVDEKRGKIRGQFATLLEHISEKEGESFTDYENIHLVSYSFGSIIALDSLFPNDSPLVPRFKMIDTLTTIGTPYDFISTYWPEYFKNRMQYEGTPGAWINIYMKSDVFGSNFIDSKTGETSGIEFHPEYRFGMKFPKHRIQIVCRGRTDHSETTVGLTGLS</sequence>
<keyword evidence="1" id="KW-0812">Transmembrane</keyword>